<proteinExistence type="inferred from homology"/>
<dbReference type="GO" id="GO:0016798">
    <property type="term" value="F:hydrolase activity, acting on glycosyl bonds"/>
    <property type="evidence" value="ECO:0007669"/>
    <property type="project" value="UniProtKB-KW"/>
</dbReference>
<evidence type="ECO:0000256" key="4">
    <source>
        <dbReference type="ARBA" id="ARBA00022723"/>
    </source>
</evidence>
<dbReference type="EC" id="3.2.2.-" evidence="12"/>
<evidence type="ECO:0000313" key="13">
    <source>
        <dbReference type="Proteomes" id="UP001225316"/>
    </source>
</evidence>
<protein>
    <submittedName>
        <fullName evidence="12">A/G-specific adenine glycosylase</fullName>
        <ecNumber evidence="12">3.2.2.-</ecNumber>
    </submittedName>
</protein>
<dbReference type="SUPFAM" id="SSF48150">
    <property type="entry name" value="DNA-glycosylase"/>
    <property type="match status" value="1"/>
</dbReference>
<evidence type="ECO:0000259" key="11">
    <source>
        <dbReference type="SMART" id="SM00478"/>
    </source>
</evidence>
<reference evidence="12 13" key="1">
    <citation type="submission" date="2023-04" db="EMBL/GenBank/DDBJ databases">
        <title>A novel bacteria isolated from coastal sediment.</title>
        <authorList>
            <person name="Liu X.-J."/>
            <person name="Du Z.-J."/>
        </authorList>
    </citation>
    <scope>NUCLEOTIDE SEQUENCE [LARGE SCALE GENOMIC DNA]</scope>
    <source>
        <strain evidence="12 13">SDUM461003</strain>
    </source>
</reference>
<evidence type="ECO:0000256" key="9">
    <source>
        <dbReference type="ARBA" id="ARBA00023204"/>
    </source>
</evidence>
<evidence type="ECO:0000256" key="8">
    <source>
        <dbReference type="ARBA" id="ARBA00023014"/>
    </source>
</evidence>
<dbReference type="InterPro" id="IPR023170">
    <property type="entry name" value="HhH_base_excis_C"/>
</dbReference>
<comment type="cofactor">
    <cofactor evidence="1">
        <name>[4Fe-4S] cluster</name>
        <dbReference type="ChEBI" id="CHEBI:49883"/>
    </cofactor>
</comment>
<dbReference type="PANTHER" id="PTHR42944">
    <property type="entry name" value="ADENINE DNA GLYCOSYLASE"/>
    <property type="match status" value="1"/>
</dbReference>
<organism evidence="12 13">
    <name type="scientific">Thalassobacterium maritimum</name>
    <dbReference type="NCBI Taxonomy" id="3041265"/>
    <lineage>
        <taxon>Bacteria</taxon>
        <taxon>Pseudomonadati</taxon>
        <taxon>Verrucomicrobiota</taxon>
        <taxon>Opitutia</taxon>
        <taxon>Puniceicoccales</taxon>
        <taxon>Coraliomargaritaceae</taxon>
        <taxon>Thalassobacterium</taxon>
    </lineage>
</organism>
<dbReference type="Gene3D" id="1.10.340.30">
    <property type="entry name" value="Hypothetical protein, domain 2"/>
    <property type="match status" value="1"/>
</dbReference>
<evidence type="ECO:0000313" key="12">
    <source>
        <dbReference type="EMBL" id="MDQ8207708.1"/>
    </source>
</evidence>
<dbReference type="Gene3D" id="1.10.1670.10">
    <property type="entry name" value="Helix-hairpin-Helix base-excision DNA repair enzymes (C-terminal)"/>
    <property type="match status" value="1"/>
</dbReference>
<dbReference type="Pfam" id="PF00730">
    <property type="entry name" value="HhH-GPD"/>
    <property type="match status" value="1"/>
</dbReference>
<evidence type="ECO:0000256" key="6">
    <source>
        <dbReference type="ARBA" id="ARBA00022801"/>
    </source>
</evidence>
<sequence>MDLLSHTITFRHALAQWYATAQRPLPWRTQPSLYRTVVSELMAQQTQIKTMLPYFERWMRRFPDFAALAEAPAEDVLKHWEGLGYYSRARNLHKLAKEYVALEPKPRSREDWQQLPGIGPYTSAAISSIALGEPAAVVDGNVVRILARLTDDARVFKNNGEAVKAFTPTAEAVLDQGNAGEHNQAMMELGATVCLKHKPLCTVCPVLAYCAASRKGSQEARPKIERKATVKVEVERAWVLQAGKLLLHRIAEDSGQLAGQYELPRLETVASPRSAKQLLASKSRSITHRRIKEHIYQVKAKPSIDASLEWVRLEDIERITLSGPHRRWIGELLARESEGGGLR</sequence>
<dbReference type="InterPro" id="IPR011257">
    <property type="entry name" value="DNA_glycosylase"/>
</dbReference>
<comment type="caution">
    <text evidence="12">The sequence shown here is derived from an EMBL/GenBank/DDBJ whole genome shotgun (WGS) entry which is preliminary data.</text>
</comment>
<keyword evidence="9" id="KW-0234">DNA repair</keyword>
<dbReference type="PANTHER" id="PTHR42944:SF1">
    <property type="entry name" value="ADENINE DNA GLYCOSYLASE"/>
    <property type="match status" value="1"/>
</dbReference>
<evidence type="ECO:0000256" key="7">
    <source>
        <dbReference type="ARBA" id="ARBA00023004"/>
    </source>
</evidence>
<feature type="domain" description="HhH-GPD" evidence="11">
    <location>
        <begin position="42"/>
        <end position="192"/>
    </location>
</feature>
<evidence type="ECO:0000256" key="1">
    <source>
        <dbReference type="ARBA" id="ARBA00001966"/>
    </source>
</evidence>
<keyword evidence="4" id="KW-0479">Metal-binding</keyword>
<name>A0ABU1AUE9_9BACT</name>
<dbReference type="PROSITE" id="PS00764">
    <property type="entry name" value="ENDONUCLEASE_III_1"/>
    <property type="match status" value="1"/>
</dbReference>
<keyword evidence="6 12" id="KW-0378">Hydrolase</keyword>
<accession>A0ABU1AUE9</accession>
<dbReference type="EMBL" id="JARXHW010000017">
    <property type="protein sequence ID" value="MDQ8207708.1"/>
    <property type="molecule type" value="Genomic_DNA"/>
</dbReference>
<evidence type="ECO:0000256" key="10">
    <source>
        <dbReference type="ARBA" id="ARBA00023295"/>
    </source>
</evidence>
<gene>
    <name evidence="12" type="ORF">QEH52_09320</name>
</gene>
<evidence type="ECO:0000256" key="2">
    <source>
        <dbReference type="ARBA" id="ARBA00002933"/>
    </source>
</evidence>
<dbReference type="Proteomes" id="UP001225316">
    <property type="component" value="Unassembled WGS sequence"/>
</dbReference>
<keyword evidence="5" id="KW-0227">DNA damage</keyword>
<keyword evidence="13" id="KW-1185">Reference proteome</keyword>
<dbReference type="InterPro" id="IPR003265">
    <property type="entry name" value="HhH-GPD_domain"/>
</dbReference>
<dbReference type="InterPro" id="IPR044298">
    <property type="entry name" value="MIG/MutY"/>
</dbReference>
<dbReference type="CDD" id="cd00056">
    <property type="entry name" value="ENDO3c"/>
    <property type="match status" value="1"/>
</dbReference>
<comment type="function">
    <text evidence="2">Adenine glycosylase active on G-A mispairs. MutY also corrects error-prone DNA synthesis past GO lesions which are due to the oxidatively damaged form of guanine: 7,8-dihydro-8-oxoguanine (8-oxo-dGTP).</text>
</comment>
<dbReference type="SMART" id="SM00478">
    <property type="entry name" value="ENDO3c"/>
    <property type="match status" value="1"/>
</dbReference>
<keyword evidence="8" id="KW-0411">Iron-sulfur</keyword>
<comment type="similarity">
    <text evidence="3">Belongs to the Nth/MutY family.</text>
</comment>
<dbReference type="InterPro" id="IPR004035">
    <property type="entry name" value="Endouclease-III_FeS-bd_BS"/>
</dbReference>
<evidence type="ECO:0000256" key="3">
    <source>
        <dbReference type="ARBA" id="ARBA00008343"/>
    </source>
</evidence>
<evidence type="ECO:0000256" key="5">
    <source>
        <dbReference type="ARBA" id="ARBA00022763"/>
    </source>
</evidence>
<keyword evidence="10 12" id="KW-0326">Glycosidase</keyword>
<keyword evidence="7" id="KW-0408">Iron</keyword>
<dbReference type="RefSeq" id="WP_308949944.1">
    <property type="nucleotide sequence ID" value="NZ_JARXHW010000017.1"/>
</dbReference>